<evidence type="ECO:0000313" key="9">
    <source>
        <dbReference type="Proteomes" id="UP001055804"/>
    </source>
</evidence>
<keyword evidence="5 7" id="KW-0949">S-adenosyl-L-methionine</keyword>
<dbReference type="PANTHER" id="PTHR23417">
    <property type="entry name" value="3-DEOXY-D-MANNO-OCTULOSONIC-ACID TRANSFERASE/TRNA GUANINE-N 7 - -METHYLTRANSFERASE"/>
    <property type="match status" value="1"/>
</dbReference>
<evidence type="ECO:0000256" key="2">
    <source>
        <dbReference type="ARBA" id="ARBA00003015"/>
    </source>
</evidence>
<dbReference type="RefSeq" id="WP_269332384.1">
    <property type="nucleotide sequence ID" value="NZ_JAMZFT010000002.1"/>
</dbReference>
<proteinExistence type="inferred from homology"/>
<dbReference type="EMBL" id="JAMZFT010000002">
    <property type="protein sequence ID" value="MCP1336425.1"/>
    <property type="molecule type" value="Genomic_DNA"/>
</dbReference>
<reference evidence="8" key="1">
    <citation type="submission" date="2022-06" db="EMBL/GenBank/DDBJ databases">
        <title>Isolation and Genomics of Futiania mangrovii gen. nov., sp. nov., a Rare and Metabolically-versatile member in the Class Alphaproteobacteria.</title>
        <authorList>
            <person name="Liu L."/>
            <person name="Huang W.-C."/>
            <person name="Pan J."/>
            <person name="Li J."/>
            <person name="Huang Y."/>
            <person name="Du H."/>
            <person name="Liu Y."/>
            <person name="Li M."/>
        </authorList>
    </citation>
    <scope>NUCLEOTIDE SEQUENCE</scope>
    <source>
        <strain evidence="8">FT118</strain>
    </source>
</reference>
<dbReference type="InterPro" id="IPR055361">
    <property type="entry name" value="tRNA_methyltr_TrmB_bact"/>
</dbReference>
<comment type="pathway">
    <text evidence="7">tRNA modification; N(7)-methylguanine-tRNA biosynthesis.</text>
</comment>
<comment type="function">
    <text evidence="2 7">Catalyzes the formation of N(7)-methylguanine at position 46 (m7G46) in tRNA.</text>
</comment>
<feature type="binding site" evidence="7">
    <location>
        <position position="145"/>
    </location>
    <ligand>
        <name>substrate</name>
    </ligand>
</feature>
<keyword evidence="3 7" id="KW-0489">Methyltransferase</keyword>
<feature type="binding site" evidence="7">
    <location>
        <position position="67"/>
    </location>
    <ligand>
        <name>S-adenosyl-L-methionine</name>
        <dbReference type="ChEBI" id="CHEBI:59789"/>
    </ligand>
</feature>
<organism evidence="8 9">
    <name type="scientific">Futiania mangrovi</name>
    <dbReference type="NCBI Taxonomy" id="2959716"/>
    <lineage>
        <taxon>Bacteria</taxon>
        <taxon>Pseudomonadati</taxon>
        <taxon>Pseudomonadota</taxon>
        <taxon>Alphaproteobacteria</taxon>
        <taxon>Futianiales</taxon>
        <taxon>Futianiaceae</taxon>
        <taxon>Futiania</taxon>
    </lineage>
</organism>
<feature type="binding site" evidence="7">
    <location>
        <position position="141"/>
    </location>
    <ligand>
        <name>S-adenosyl-L-methionine</name>
        <dbReference type="ChEBI" id="CHEBI:59789"/>
    </ligand>
</feature>
<keyword evidence="6 7" id="KW-0819">tRNA processing</keyword>
<keyword evidence="9" id="KW-1185">Reference proteome</keyword>
<evidence type="ECO:0000256" key="6">
    <source>
        <dbReference type="ARBA" id="ARBA00022694"/>
    </source>
</evidence>
<feature type="binding site" evidence="7">
    <location>
        <position position="119"/>
    </location>
    <ligand>
        <name>S-adenosyl-L-methionine</name>
        <dbReference type="ChEBI" id="CHEBI:59789"/>
    </ligand>
</feature>
<dbReference type="Proteomes" id="UP001055804">
    <property type="component" value="Unassembled WGS sequence"/>
</dbReference>
<protein>
    <recommendedName>
        <fullName evidence="7">tRNA (guanine-N(7)-)-methyltransferase</fullName>
        <ecNumber evidence="7">2.1.1.33</ecNumber>
    </recommendedName>
    <alternativeName>
        <fullName evidence="7">tRNA (guanine(46)-N(7))-methyltransferase</fullName>
    </alternativeName>
    <alternativeName>
        <fullName evidence="7">tRNA(m7G46)-methyltransferase</fullName>
    </alternativeName>
</protein>
<evidence type="ECO:0000256" key="7">
    <source>
        <dbReference type="HAMAP-Rule" id="MF_01057"/>
    </source>
</evidence>
<accession>A0A9J6PCX6</accession>
<dbReference type="Pfam" id="PF02390">
    <property type="entry name" value="Methyltransf_4"/>
    <property type="match status" value="1"/>
</dbReference>
<name>A0A9J6PCX6_9PROT</name>
<comment type="similarity">
    <text evidence="7">Belongs to the class I-like SAM-binding methyltransferase superfamily. TrmB family.</text>
</comment>
<feature type="binding site" evidence="7">
    <location>
        <position position="177"/>
    </location>
    <ligand>
        <name>substrate</name>
    </ligand>
</feature>
<dbReference type="GO" id="GO:0043527">
    <property type="term" value="C:tRNA methyltransferase complex"/>
    <property type="evidence" value="ECO:0007669"/>
    <property type="project" value="TreeGrafter"/>
</dbReference>
<evidence type="ECO:0000256" key="3">
    <source>
        <dbReference type="ARBA" id="ARBA00022603"/>
    </source>
</evidence>
<dbReference type="GO" id="GO:0008176">
    <property type="term" value="F:tRNA (guanine(46)-N7)-methyltransferase activity"/>
    <property type="evidence" value="ECO:0007669"/>
    <property type="project" value="UniProtKB-UniRule"/>
</dbReference>
<feature type="binding site" evidence="7">
    <location>
        <begin position="215"/>
        <end position="218"/>
    </location>
    <ligand>
        <name>substrate</name>
    </ligand>
</feature>
<dbReference type="HAMAP" id="MF_01057">
    <property type="entry name" value="tRNA_methyltr_TrmB"/>
    <property type="match status" value="1"/>
</dbReference>
<dbReference type="InterPro" id="IPR029063">
    <property type="entry name" value="SAM-dependent_MTases_sf"/>
</dbReference>
<dbReference type="SUPFAM" id="SSF53335">
    <property type="entry name" value="S-adenosyl-L-methionine-dependent methyltransferases"/>
    <property type="match status" value="1"/>
</dbReference>
<evidence type="ECO:0000256" key="5">
    <source>
        <dbReference type="ARBA" id="ARBA00022691"/>
    </source>
</evidence>
<comment type="caution">
    <text evidence="7">Lacks conserved residue(s) required for the propagation of feature annotation.</text>
</comment>
<evidence type="ECO:0000256" key="1">
    <source>
        <dbReference type="ARBA" id="ARBA00000142"/>
    </source>
</evidence>
<evidence type="ECO:0000313" key="8">
    <source>
        <dbReference type="EMBL" id="MCP1336425.1"/>
    </source>
</evidence>
<sequence length="237" mass="26452">MTETPDRRRRKLHGRRVGKPLKPRQAALIETLLPRIRVPVARDAGGRVLPLDPAGLFGRPMTGLRLEIGFGGGEHLAARAAECPDTGFIGCEPFLNGAAKMLAQIEAGGLANVRVWDGDARDVLDALPDGAIDQVDLLYPDPWPKLRHHKRRFVQADTRDALARTMKPGALLCVATDIPDYARWTLQQLVPDRRFRWLARTAADWRTPFPGWPGTRYEAKALKAGRVPVYLTFRREA</sequence>
<gene>
    <name evidence="7" type="primary">trmB</name>
    <name evidence="8" type="ORF">NJQ99_08410</name>
</gene>
<dbReference type="PANTHER" id="PTHR23417:SF14">
    <property type="entry name" value="PENTACOTRIPEPTIDE-REPEAT REGION OF PRORP DOMAIN-CONTAINING PROTEIN"/>
    <property type="match status" value="1"/>
</dbReference>
<comment type="catalytic activity">
    <reaction evidence="1 7">
        <text>guanosine(46) in tRNA + S-adenosyl-L-methionine = N(7)-methylguanosine(46) in tRNA + S-adenosyl-L-homocysteine</text>
        <dbReference type="Rhea" id="RHEA:42708"/>
        <dbReference type="Rhea" id="RHEA-COMP:10188"/>
        <dbReference type="Rhea" id="RHEA-COMP:10189"/>
        <dbReference type="ChEBI" id="CHEBI:57856"/>
        <dbReference type="ChEBI" id="CHEBI:59789"/>
        <dbReference type="ChEBI" id="CHEBI:74269"/>
        <dbReference type="ChEBI" id="CHEBI:74480"/>
        <dbReference type="EC" id="2.1.1.33"/>
    </reaction>
</comment>
<keyword evidence="4 7" id="KW-0808">Transferase</keyword>
<comment type="caution">
    <text evidence="8">The sequence shown here is derived from an EMBL/GenBank/DDBJ whole genome shotgun (WGS) entry which is preliminary data.</text>
</comment>
<dbReference type="InterPro" id="IPR003358">
    <property type="entry name" value="tRNA_(Gua-N-7)_MeTrfase_Trmb"/>
</dbReference>
<feature type="binding site" evidence="7">
    <location>
        <position position="92"/>
    </location>
    <ligand>
        <name>S-adenosyl-L-methionine</name>
        <dbReference type="ChEBI" id="CHEBI:59789"/>
    </ligand>
</feature>
<dbReference type="AlphaFoldDB" id="A0A9J6PCX6"/>
<evidence type="ECO:0000256" key="4">
    <source>
        <dbReference type="ARBA" id="ARBA00022679"/>
    </source>
</evidence>
<dbReference type="EC" id="2.1.1.33" evidence="7"/>
<dbReference type="PROSITE" id="PS51625">
    <property type="entry name" value="SAM_MT_TRMB"/>
    <property type="match status" value="1"/>
</dbReference>
<dbReference type="Gene3D" id="3.40.50.150">
    <property type="entry name" value="Vaccinia Virus protein VP39"/>
    <property type="match status" value="1"/>
</dbReference>